<dbReference type="GO" id="GO:0003921">
    <property type="term" value="F:GMP synthase activity"/>
    <property type="evidence" value="ECO:0007669"/>
    <property type="project" value="TreeGrafter"/>
</dbReference>
<evidence type="ECO:0000256" key="6">
    <source>
        <dbReference type="ARBA" id="ARBA00022962"/>
    </source>
</evidence>
<dbReference type="GO" id="GO:0005524">
    <property type="term" value="F:ATP binding"/>
    <property type="evidence" value="ECO:0007669"/>
    <property type="project" value="UniProtKB-KW"/>
</dbReference>
<feature type="non-terminal residue" evidence="8">
    <location>
        <position position="182"/>
    </location>
</feature>
<evidence type="ECO:0000256" key="4">
    <source>
        <dbReference type="ARBA" id="ARBA00022755"/>
    </source>
</evidence>
<evidence type="ECO:0000313" key="8">
    <source>
        <dbReference type="EMBL" id="GAF86005.1"/>
    </source>
</evidence>
<evidence type="ECO:0000259" key="7">
    <source>
        <dbReference type="Pfam" id="PF00117"/>
    </source>
</evidence>
<dbReference type="GO" id="GO:0005829">
    <property type="term" value="C:cytosol"/>
    <property type="evidence" value="ECO:0007669"/>
    <property type="project" value="TreeGrafter"/>
</dbReference>
<keyword evidence="2" id="KW-0547">Nucleotide-binding</keyword>
<evidence type="ECO:0000256" key="1">
    <source>
        <dbReference type="ARBA" id="ARBA00022598"/>
    </source>
</evidence>
<dbReference type="PRINTS" id="PR00096">
    <property type="entry name" value="GATASE"/>
</dbReference>
<feature type="domain" description="Glutamine amidotransferase" evidence="7">
    <location>
        <begin position="11"/>
        <end position="181"/>
    </location>
</feature>
<gene>
    <name evidence="8" type="ORF">S01H1_28635</name>
</gene>
<keyword evidence="3" id="KW-0332">GMP biosynthesis</keyword>
<dbReference type="InterPro" id="IPR029062">
    <property type="entry name" value="Class_I_gatase-like"/>
</dbReference>
<dbReference type="PANTHER" id="PTHR11922">
    <property type="entry name" value="GMP SYNTHASE-RELATED"/>
    <property type="match status" value="1"/>
</dbReference>
<dbReference type="Gene3D" id="3.40.50.880">
    <property type="match status" value="1"/>
</dbReference>
<proteinExistence type="predicted"/>
<dbReference type="NCBIfam" id="TIGR00888">
    <property type="entry name" value="guaA_Nterm"/>
    <property type="match status" value="1"/>
</dbReference>
<accession>X0UC26</accession>
<dbReference type="FunFam" id="3.40.50.880:FF:000001">
    <property type="entry name" value="GMP synthase [glutamine-hydrolyzing]"/>
    <property type="match status" value="1"/>
</dbReference>
<protein>
    <recommendedName>
        <fullName evidence="7">Glutamine amidotransferase domain-containing protein</fullName>
    </recommendedName>
</protein>
<comment type="caution">
    <text evidence="8">The sequence shown here is derived from an EMBL/GenBank/DDBJ whole genome shotgun (WGS) entry which is preliminary data.</text>
</comment>
<sequence length="182" mass="19971">MAKSRREKIWILDFGSQYLQLIARRVRENRVFSEIVPHNVSADEVREANPRGLIFSGGPASVYAGEAPSCDPELLRLGLPVLGICYGMQLGCELLGGKVRSAGHREYGRTTLKVLDREDLLAGLPEQITVWMSHGDLVDTIPEGCTPLASTSNCPHAAIRLGEFNFYGVQFHPEVSHTPLGS</sequence>
<reference evidence="8" key="1">
    <citation type="journal article" date="2014" name="Front. Microbiol.">
        <title>High frequency of phylogenetically diverse reductive dehalogenase-homologous genes in deep subseafloor sedimentary metagenomes.</title>
        <authorList>
            <person name="Kawai M."/>
            <person name="Futagami T."/>
            <person name="Toyoda A."/>
            <person name="Takaki Y."/>
            <person name="Nishi S."/>
            <person name="Hori S."/>
            <person name="Arai W."/>
            <person name="Tsubouchi T."/>
            <person name="Morono Y."/>
            <person name="Uchiyama I."/>
            <person name="Ito T."/>
            <person name="Fujiyama A."/>
            <person name="Inagaki F."/>
            <person name="Takami H."/>
        </authorList>
    </citation>
    <scope>NUCLEOTIDE SEQUENCE</scope>
    <source>
        <strain evidence="8">Expedition CK06-06</strain>
    </source>
</reference>
<dbReference type="SUPFAM" id="SSF52317">
    <property type="entry name" value="Class I glutamine amidotransferase-like"/>
    <property type="match status" value="1"/>
</dbReference>
<keyword evidence="6" id="KW-0315">Glutamine amidotransferase</keyword>
<dbReference type="PROSITE" id="PS51273">
    <property type="entry name" value="GATASE_TYPE_1"/>
    <property type="match status" value="1"/>
</dbReference>
<keyword evidence="5" id="KW-0067">ATP-binding</keyword>
<dbReference type="InterPro" id="IPR017926">
    <property type="entry name" value="GATASE"/>
</dbReference>
<dbReference type="PRINTS" id="PR00097">
    <property type="entry name" value="ANTSNTHASEII"/>
</dbReference>
<evidence type="ECO:0000256" key="5">
    <source>
        <dbReference type="ARBA" id="ARBA00022840"/>
    </source>
</evidence>
<keyword evidence="4" id="KW-0658">Purine biosynthesis</keyword>
<dbReference type="CDD" id="cd01742">
    <property type="entry name" value="GATase1_GMP_Synthase"/>
    <property type="match status" value="1"/>
</dbReference>
<evidence type="ECO:0000256" key="3">
    <source>
        <dbReference type="ARBA" id="ARBA00022749"/>
    </source>
</evidence>
<evidence type="ECO:0000256" key="2">
    <source>
        <dbReference type="ARBA" id="ARBA00022741"/>
    </source>
</evidence>
<organism evidence="8">
    <name type="scientific">marine sediment metagenome</name>
    <dbReference type="NCBI Taxonomy" id="412755"/>
    <lineage>
        <taxon>unclassified sequences</taxon>
        <taxon>metagenomes</taxon>
        <taxon>ecological metagenomes</taxon>
    </lineage>
</organism>
<name>X0UC26_9ZZZZ</name>
<dbReference type="InterPro" id="IPR004739">
    <property type="entry name" value="GMP_synth_GATase"/>
</dbReference>
<dbReference type="EMBL" id="BARS01017510">
    <property type="protein sequence ID" value="GAF86005.1"/>
    <property type="molecule type" value="Genomic_DNA"/>
</dbReference>
<dbReference type="AlphaFoldDB" id="X0UC26"/>
<keyword evidence="1" id="KW-0436">Ligase</keyword>
<dbReference type="Pfam" id="PF00117">
    <property type="entry name" value="GATase"/>
    <property type="match status" value="1"/>
</dbReference>
<dbReference type="PANTHER" id="PTHR11922:SF2">
    <property type="entry name" value="GMP SYNTHASE [GLUTAMINE-HYDROLYZING]"/>
    <property type="match status" value="1"/>
</dbReference>